<proteinExistence type="predicted"/>
<organism evidence="3 4">
    <name type="scientific">Phreatobacter stygius</name>
    <dbReference type="NCBI Taxonomy" id="1940610"/>
    <lineage>
        <taxon>Bacteria</taxon>
        <taxon>Pseudomonadati</taxon>
        <taxon>Pseudomonadota</taxon>
        <taxon>Alphaproteobacteria</taxon>
        <taxon>Hyphomicrobiales</taxon>
        <taxon>Phreatobacteraceae</taxon>
        <taxon>Phreatobacter</taxon>
    </lineage>
</organism>
<dbReference type="PANTHER" id="PTHR37945">
    <property type="entry name" value="EXTRACELLULAR TUNGSTATE BINDING PROTEIN"/>
    <property type="match status" value="1"/>
</dbReference>
<reference evidence="3 4" key="1">
    <citation type="submission" date="2019-04" db="EMBL/GenBank/DDBJ databases">
        <title>Phreatobacter aquaticus sp. nov.</title>
        <authorList>
            <person name="Choi A."/>
        </authorList>
    </citation>
    <scope>NUCLEOTIDE SEQUENCE [LARGE SCALE GENOMIC DNA]</scope>
    <source>
        <strain evidence="3 4">KCTC 52518</strain>
    </source>
</reference>
<gene>
    <name evidence="3" type="ORF">E8M01_08170</name>
</gene>
<dbReference type="InterPro" id="IPR024370">
    <property type="entry name" value="PBP_domain"/>
</dbReference>
<evidence type="ECO:0000256" key="1">
    <source>
        <dbReference type="SAM" id="SignalP"/>
    </source>
</evidence>
<dbReference type="InterPro" id="IPR052738">
    <property type="entry name" value="ABC-Tungstate_binding"/>
</dbReference>
<keyword evidence="4" id="KW-1185">Reference proteome</keyword>
<evidence type="ECO:0000313" key="3">
    <source>
        <dbReference type="EMBL" id="QCI64222.1"/>
    </source>
</evidence>
<feature type="chain" id="PRO_5020775851" evidence="1">
    <location>
        <begin position="26"/>
        <end position="279"/>
    </location>
</feature>
<dbReference type="SUPFAM" id="SSF53850">
    <property type="entry name" value="Periplasmic binding protein-like II"/>
    <property type="match status" value="1"/>
</dbReference>
<dbReference type="Pfam" id="PF12849">
    <property type="entry name" value="PBP_like_2"/>
    <property type="match status" value="1"/>
</dbReference>
<dbReference type="PANTHER" id="PTHR37945:SF1">
    <property type="entry name" value="EXTRACELLULAR TUNGSTATE BINDING PROTEIN"/>
    <property type="match status" value="1"/>
</dbReference>
<sequence>MITTRRLLLGLGAAVVLAGAAVGQAAPPRLVTVASTTSTVDSGLFNHLLPRFKAKTGIEVRVISQGTGQALDTGRRGDADVVFVHARAAEDKFVADGFGGPRRPVMYNDFVLVGPKADPAGVRGTRDIAAALRAIQTKALPFVSRGDRSGTHQAELALWTAASIDLAAARGAWYREIGQGMGAALNTASAMNGYVLTDRGTWLSFKNRGDLTIVVEGDRRLFNQYGIMLVNPQRHPHVKAADGQAFIDWVLGPEGQKAIADYKIEGQQLFFPNAGDAGA</sequence>
<accession>A0A4D7B7V8</accession>
<dbReference type="KEGG" id="pstg:E8M01_08170"/>
<dbReference type="AlphaFoldDB" id="A0A4D7B7V8"/>
<dbReference type="Gene3D" id="3.40.190.10">
    <property type="entry name" value="Periplasmic binding protein-like II"/>
    <property type="match status" value="2"/>
</dbReference>
<dbReference type="RefSeq" id="WP_136959678.1">
    <property type="nucleotide sequence ID" value="NZ_CP039690.1"/>
</dbReference>
<evidence type="ECO:0000313" key="4">
    <source>
        <dbReference type="Proteomes" id="UP000298781"/>
    </source>
</evidence>
<protein>
    <submittedName>
        <fullName evidence="3">Sulfate transporter</fullName>
    </submittedName>
</protein>
<name>A0A4D7B7V8_9HYPH</name>
<evidence type="ECO:0000259" key="2">
    <source>
        <dbReference type="Pfam" id="PF12849"/>
    </source>
</evidence>
<dbReference type="PROSITE" id="PS51318">
    <property type="entry name" value="TAT"/>
    <property type="match status" value="1"/>
</dbReference>
<dbReference type="Proteomes" id="UP000298781">
    <property type="component" value="Chromosome"/>
</dbReference>
<feature type="domain" description="PBP" evidence="2">
    <location>
        <begin position="30"/>
        <end position="254"/>
    </location>
</feature>
<feature type="signal peptide" evidence="1">
    <location>
        <begin position="1"/>
        <end position="25"/>
    </location>
</feature>
<dbReference type="InterPro" id="IPR006311">
    <property type="entry name" value="TAT_signal"/>
</dbReference>
<dbReference type="OrthoDB" id="186379at2"/>
<keyword evidence="1" id="KW-0732">Signal</keyword>
<dbReference type="CDD" id="cd05466">
    <property type="entry name" value="PBP2_LTTR_substrate"/>
    <property type="match status" value="1"/>
</dbReference>
<dbReference type="EMBL" id="CP039690">
    <property type="protein sequence ID" value="QCI64222.1"/>
    <property type="molecule type" value="Genomic_DNA"/>
</dbReference>